<feature type="chain" id="PRO_5008039995" evidence="2">
    <location>
        <begin position="17"/>
        <end position="123"/>
    </location>
</feature>
<dbReference type="AlphaFoldDB" id="A0A175K0D4"/>
<evidence type="ECO:0000313" key="3">
    <source>
        <dbReference type="EMBL" id="GAT99387.1"/>
    </source>
</evidence>
<evidence type="ECO:0000256" key="2">
    <source>
        <dbReference type="SAM" id="SignalP"/>
    </source>
</evidence>
<feature type="signal peptide" evidence="2">
    <location>
        <begin position="1"/>
        <end position="16"/>
    </location>
</feature>
<dbReference type="Proteomes" id="UP000078387">
    <property type="component" value="Unassembled WGS sequence"/>
</dbReference>
<evidence type="ECO:0000256" key="1">
    <source>
        <dbReference type="SAM" id="Phobius"/>
    </source>
</evidence>
<proteinExistence type="predicted"/>
<sequence>MKFIVIIVFLFGISQGQCNKSSKGECLDTTGCVWNKKTLMCEEHNLKYYRMTLLDSFLNIFYMIGRQINSLTMWCYSILDTHIFMILIGLFGCLSFVSVIAIISHFEMKHYAPSKEKIYSKTE</sequence>
<comment type="caution">
    <text evidence="3">The sequence shown here is derived from an EMBL/GenBank/DDBJ whole genome shotgun (WGS) entry which is preliminary data.</text>
</comment>
<name>A0A175K0D4_ENTHI</name>
<feature type="transmembrane region" description="Helical" evidence="1">
    <location>
        <begin position="83"/>
        <end position="106"/>
    </location>
</feature>
<protein>
    <submittedName>
        <fullName evidence="3">Single tm domain protein</fullName>
    </submittedName>
</protein>
<evidence type="ECO:0000313" key="4">
    <source>
        <dbReference type="Proteomes" id="UP000078387"/>
    </source>
</evidence>
<accession>A0A175K0D4</accession>
<reference evidence="3 4" key="1">
    <citation type="submission" date="2016-05" db="EMBL/GenBank/DDBJ databases">
        <title>First whole genome sequencing of Entamoeba histolytica HM1:IMSS-clone-6.</title>
        <authorList>
            <person name="Mukherjee Avik.K."/>
            <person name="Izumyama S."/>
            <person name="Nakada-Tsukui K."/>
            <person name="Nozaki T."/>
        </authorList>
    </citation>
    <scope>NUCLEOTIDE SEQUENCE [LARGE SCALE GENOMIC DNA]</scope>
    <source>
        <strain evidence="3 4">HM1:IMSS clone 6</strain>
    </source>
</reference>
<keyword evidence="1" id="KW-0472">Membrane</keyword>
<keyword evidence="1" id="KW-1133">Transmembrane helix</keyword>
<gene>
    <name evidence="3" type="ORF">CL6EHI_c00157</name>
</gene>
<keyword evidence="2" id="KW-0732">Signal</keyword>
<keyword evidence="1" id="KW-0812">Transmembrane</keyword>
<dbReference type="EMBL" id="BDEQ01000001">
    <property type="protein sequence ID" value="GAT99387.1"/>
    <property type="molecule type" value="Genomic_DNA"/>
</dbReference>
<organism evidence="3 4">
    <name type="scientific">Entamoeba histolytica</name>
    <dbReference type="NCBI Taxonomy" id="5759"/>
    <lineage>
        <taxon>Eukaryota</taxon>
        <taxon>Amoebozoa</taxon>
        <taxon>Evosea</taxon>
        <taxon>Archamoebae</taxon>
        <taxon>Mastigamoebida</taxon>
        <taxon>Entamoebidae</taxon>
        <taxon>Entamoeba</taxon>
    </lineage>
</organism>